<keyword evidence="16 22" id="KW-0472">Membrane</keyword>
<organism evidence="25 26">
    <name type="scientific">Phaseolus coccineus</name>
    <name type="common">Scarlet runner bean</name>
    <name type="synonym">Phaseolus multiflorus</name>
    <dbReference type="NCBI Taxonomy" id="3886"/>
    <lineage>
        <taxon>Eukaryota</taxon>
        <taxon>Viridiplantae</taxon>
        <taxon>Streptophyta</taxon>
        <taxon>Embryophyta</taxon>
        <taxon>Tracheophyta</taxon>
        <taxon>Spermatophyta</taxon>
        <taxon>Magnoliopsida</taxon>
        <taxon>eudicotyledons</taxon>
        <taxon>Gunneridae</taxon>
        <taxon>Pentapetalae</taxon>
        <taxon>rosids</taxon>
        <taxon>fabids</taxon>
        <taxon>Fabales</taxon>
        <taxon>Fabaceae</taxon>
        <taxon>Papilionoideae</taxon>
        <taxon>50 kb inversion clade</taxon>
        <taxon>NPAAA clade</taxon>
        <taxon>indigoferoid/millettioid clade</taxon>
        <taxon>Phaseoleae</taxon>
        <taxon>Phaseolus</taxon>
    </lineage>
</organism>
<dbReference type="InterPro" id="IPR017441">
    <property type="entry name" value="Protein_kinase_ATP_BS"/>
</dbReference>
<feature type="domain" description="Protein kinase" evidence="24">
    <location>
        <begin position="702"/>
        <end position="971"/>
    </location>
</feature>
<dbReference type="Pfam" id="PF00560">
    <property type="entry name" value="LRR_1"/>
    <property type="match status" value="4"/>
</dbReference>
<dbReference type="SMART" id="SM00369">
    <property type="entry name" value="LRR_TYP"/>
    <property type="match status" value="6"/>
</dbReference>
<name>A0AAN9NG71_PHACN</name>
<keyword evidence="5" id="KW-0723">Serine/threonine-protein kinase</keyword>
<evidence type="ECO:0000256" key="12">
    <source>
        <dbReference type="ARBA" id="ARBA00022741"/>
    </source>
</evidence>
<dbReference type="GO" id="GO:0005524">
    <property type="term" value="F:ATP binding"/>
    <property type="evidence" value="ECO:0007669"/>
    <property type="project" value="UniProtKB-UniRule"/>
</dbReference>
<feature type="transmembrane region" description="Helical" evidence="22">
    <location>
        <begin position="1057"/>
        <end position="1079"/>
    </location>
</feature>
<dbReference type="InterPro" id="IPR001611">
    <property type="entry name" value="Leu-rich_rpt"/>
</dbReference>
<keyword evidence="15 22" id="KW-1133">Transmembrane helix</keyword>
<dbReference type="SMART" id="SM00365">
    <property type="entry name" value="LRR_SD22"/>
    <property type="match status" value="5"/>
</dbReference>
<dbReference type="EC" id="2.7.11.1" evidence="3"/>
<keyword evidence="9 22" id="KW-0812">Transmembrane</keyword>
<dbReference type="PROSITE" id="PS51450">
    <property type="entry name" value="LRR"/>
    <property type="match status" value="2"/>
</dbReference>
<keyword evidence="8" id="KW-0808">Transferase</keyword>
<dbReference type="AlphaFoldDB" id="A0AAN9NG71"/>
<dbReference type="InterPro" id="IPR001245">
    <property type="entry name" value="Ser-Thr/Tyr_kinase_cat_dom"/>
</dbReference>
<sequence>MALSSQLLVHCGLLLFLIHLQLHHLFIGVSASTLSITTDTEALMSFKSQLTNDTLNHLSSWNQNSSPCNWTGVQCDRLGQRVTALELSGLGLSGHLSPYIGNLSSLQSLQLQNNQLIGLIPDQIGNLFSLRVLNMSSNMLEGKLPSNMTHLNELQILDLSSNKIVSKIPEDISSLKRLEVLKLGKNSLYGAIPASLGNISSLKNISFGTNFLTGWIPSDLGRLHDLIELDLILNNLNGTVPPVVYNLSSLVNFALASNSFWGEIPQDVGLKLPKLIVFNICFNYFTGGIPGSLHNLTNIQVIRMASNFLEGTVPPGLGNLPFLRMYNIGYNRIVSSGVTGLDFITSLTNSTRLNFLAIDGNMLEGVIPETIGNLSKDLSTLYMGQNRFNGSIPPSIGLLSGLKLLNISYNSISGEIPHELGQLEELQELSLAGNDISGVIPDSLGNLLKLNLIDLSRNKLVGRIPTSFGNLQSLLYMDLSSNQLNESIPMEILNLPTLSNVLNLSTNSLSGPIPQIGRLSGVASIDFSSNQLDGDIPSSFSNCLSLENLFLSRNQLSGSIPKALAEVRGLETLDLSSNQLSGTIPVELQNLQVLRLLNLSYNDLEGAIPSGGVFQNLSAVHLEGNGNLCLQAPCVNRGEGRRNVRHYIIVAVAVALVLCLTIGSILYIKSRKVKVSSSSSEQLKPLALMISYDELRLATEEFNQENLLGVGSFGSVYKGNLSYGTTVAVKVLDTLRTGSLKSFFAECEAMKNSRHRNLVKLITSCSSVDFKNNDFLALVYEYLCNGSLEDWIKGKRNHANGNGLNLMERLNIAIDVACALDYLHNDSEIPVVHCDLKPSNILLDADMTAKVGDFGLARLLIQRSTNQVSISSSRILRGSIGYIPPEYGWGEKACAAGDVYSFGIVLLELFSGKSPTDECFSGGLSIRRWVHSAFKEKTMEAIDPELVSLILHDDPSEGPNNVQVYCVDAILGVAIACTADNPDERIGIRDAVRQLKASRDSLNHYDHTSTAHIVSINKKESARDGTCDGDFYRELGVAEDGEQGGDTGNDIGKRHSLILKFSVLLLSVSVTLLLILTLSFSGRVSCFRFDFIWFQSVCIFDFIYFDFIN</sequence>
<evidence type="ECO:0000256" key="13">
    <source>
        <dbReference type="ARBA" id="ARBA00022777"/>
    </source>
</evidence>
<evidence type="ECO:0000256" key="3">
    <source>
        <dbReference type="ARBA" id="ARBA00012513"/>
    </source>
</evidence>
<dbReference type="EMBL" id="JAYMYR010000004">
    <property type="protein sequence ID" value="KAK7369263.1"/>
    <property type="molecule type" value="Genomic_DNA"/>
</dbReference>
<comment type="similarity">
    <text evidence="2">Belongs to the protein kinase superfamily. Ser/Thr protein kinase family.</text>
</comment>
<keyword evidence="7" id="KW-0433">Leucine-rich repeat</keyword>
<evidence type="ECO:0000259" key="24">
    <source>
        <dbReference type="PROSITE" id="PS50011"/>
    </source>
</evidence>
<feature type="chain" id="PRO_5042956579" description="non-specific serine/threonine protein kinase" evidence="23">
    <location>
        <begin position="32"/>
        <end position="1109"/>
    </location>
</feature>
<comment type="subcellular location">
    <subcellularLocation>
        <location evidence="1">Cell membrane</location>
        <topology evidence="1">Single-pass membrane protein</topology>
    </subcellularLocation>
</comment>
<dbReference type="Pfam" id="PF08263">
    <property type="entry name" value="LRRNT_2"/>
    <property type="match status" value="1"/>
</dbReference>
<keyword evidence="13" id="KW-0418">Kinase</keyword>
<keyword evidence="11" id="KW-0677">Repeat</keyword>
<dbReference type="Gene3D" id="1.10.510.10">
    <property type="entry name" value="Transferase(Phosphotransferase) domain 1"/>
    <property type="match status" value="1"/>
</dbReference>
<dbReference type="InterPro" id="IPR032675">
    <property type="entry name" value="LRR_dom_sf"/>
</dbReference>
<dbReference type="SMART" id="SM00220">
    <property type="entry name" value="S_TKc"/>
    <property type="match status" value="1"/>
</dbReference>
<evidence type="ECO:0000256" key="15">
    <source>
        <dbReference type="ARBA" id="ARBA00022989"/>
    </source>
</evidence>
<evidence type="ECO:0000256" key="18">
    <source>
        <dbReference type="ARBA" id="ARBA00023180"/>
    </source>
</evidence>
<dbReference type="FunFam" id="3.80.10.10:FF:001655">
    <property type="entry name" value="Putative leucine-rich repeat receptor-like protein kinase family protein"/>
    <property type="match status" value="1"/>
</dbReference>
<comment type="catalytic activity">
    <reaction evidence="19">
        <text>L-threonyl-[protein] + ATP = O-phospho-L-threonyl-[protein] + ADP + H(+)</text>
        <dbReference type="Rhea" id="RHEA:46608"/>
        <dbReference type="Rhea" id="RHEA-COMP:11060"/>
        <dbReference type="Rhea" id="RHEA-COMP:11605"/>
        <dbReference type="ChEBI" id="CHEBI:15378"/>
        <dbReference type="ChEBI" id="CHEBI:30013"/>
        <dbReference type="ChEBI" id="CHEBI:30616"/>
        <dbReference type="ChEBI" id="CHEBI:61977"/>
        <dbReference type="ChEBI" id="CHEBI:456216"/>
        <dbReference type="EC" id="2.7.11.1"/>
    </reaction>
</comment>
<evidence type="ECO:0000256" key="2">
    <source>
        <dbReference type="ARBA" id="ARBA00008684"/>
    </source>
</evidence>
<dbReference type="PANTHER" id="PTHR48005:SF88">
    <property type="entry name" value="PROTEIN KINASE DOMAIN-CONTAINING PROTEIN"/>
    <property type="match status" value="1"/>
</dbReference>
<comment type="catalytic activity">
    <reaction evidence="20">
        <text>L-seryl-[protein] + ATP = O-phospho-L-seryl-[protein] + ADP + H(+)</text>
        <dbReference type="Rhea" id="RHEA:17989"/>
        <dbReference type="Rhea" id="RHEA-COMP:9863"/>
        <dbReference type="Rhea" id="RHEA-COMP:11604"/>
        <dbReference type="ChEBI" id="CHEBI:15378"/>
        <dbReference type="ChEBI" id="CHEBI:29999"/>
        <dbReference type="ChEBI" id="CHEBI:30616"/>
        <dbReference type="ChEBI" id="CHEBI:83421"/>
        <dbReference type="ChEBI" id="CHEBI:456216"/>
        <dbReference type="EC" id="2.7.11.1"/>
    </reaction>
</comment>
<dbReference type="PANTHER" id="PTHR48005">
    <property type="entry name" value="LEUCINE RICH REPEAT KINASE 2"/>
    <property type="match status" value="1"/>
</dbReference>
<evidence type="ECO:0000256" key="17">
    <source>
        <dbReference type="ARBA" id="ARBA00023170"/>
    </source>
</evidence>
<evidence type="ECO:0000256" key="23">
    <source>
        <dbReference type="SAM" id="SignalP"/>
    </source>
</evidence>
<evidence type="ECO:0000256" key="14">
    <source>
        <dbReference type="ARBA" id="ARBA00022840"/>
    </source>
</evidence>
<dbReference type="InterPro" id="IPR008271">
    <property type="entry name" value="Ser/Thr_kinase_AS"/>
</dbReference>
<dbReference type="Gene3D" id="3.80.10.10">
    <property type="entry name" value="Ribonuclease Inhibitor"/>
    <property type="match status" value="4"/>
</dbReference>
<dbReference type="FunFam" id="3.80.10.10:FF:000317">
    <property type="entry name" value="Inactive leucine-rich repeat receptor-like protein kinase"/>
    <property type="match status" value="1"/>
</dbReference>
<feature type="binding site" evidence="21">
    <location>
        <position position="730"/>
    </location>
    <ligand>
        <name>ATP</name>
        <dbReference type="ChEBI" id="CHEBI:30616"/>
    </ligand>
</feature>
<evidence type="ECO:0000256" key="4">
    <source>
        <dbReference type="ARBA" id="ARBA00022475"/>
    </source>
</evidence>
<dbReference type="InterPro" id="IPR003591">
    <property type="entry name" value="Leu-rich_rpt_typical-subtyp"/>
</dbReference>
<keyword evidence="18" id="KW-0325">Glycoprotein</keyword>
<evidence type="ECO:0000256" key="9">
    <source>
        <dbReference type="ARBA" id="ARBA00022692"/>
    </source>
</evidence>
<dbReference type="FunFam" id="3.80.10.10:FF:000842">
    <property type="entry name" value="Receptor protein kinase CLAVATA1"/>
    <property type="match status" value="1"/>
</dbReference>
<evidence type="ECO:0000313" key="26">
    <source>
        <dbReference type="Proteomes" id="UP001374584"/>
    </source>
</evidence>
<evidence type="ECO:0000256" key="21">
    <source>
        <dbReference type="PROSITE-ProRule" id="PRU10141"/>
    </source>
</evidence>
<keyword evidence="6" id="KW-0597">Phosphoprotein</keyword>
<keyword evidence="17" id="KW-0675">Receptor</keyword>
<accession>A0AAN9NG71</accession>
<feature type="signal peptide" evidence="23">
    <location>
        <begin position="1"/>
        <end position="31"/>
    </location>
</feature>
<keyword evidence="26" id="KW-1185">Reference proteome</keyword>
<evidence type="ECO:0000256" key="22">
    <source>
        <dbReference type="SAM" id="Phobius"/>
    </source>
</evidence>
<dbReference type="InterPro" id="IPR000719">
    <property type="entry name" value="Prot_kinase_dom"/>
</dbReference>
<dbReference type="InterPro" id="IPR055414">
    <property type="entry name" value="LRR_R13L4/SHOC2-like"/>
</dbReference>
<dbReference type="Gene3D" id="3.30.200.20">
    <property type="entry name" value="Phosphorylase Kinase, domain 1"/>
    <property type="match status" value="1"/>
</dbReference>
<evidence type="ECO:0000256" key="8">
    <source>
        <dbReference type="ARBA" id="ARBA00022679"/>
    </source>
</evidence>
<keyword evidence="14 21" id="KW-0067">ATP-binding</keyword>
<evidence type="ECO:0000256" key="5">
    <source>
        <dbReference type="ARBA" id="ARBA00022527"/>
    </source>
</evidence>
<dbReference type="InterPro" id="IPR051420">
    <property type="entry name" value="Ser_Thr_Kinases_DiverseReg"/>
</dbReference>
<dbReference type="Proteomes" id="UP001374584">
    <property type="component" value="Unassembled WGS sequence"/>
</dbReference>
<dbReference type="PROSITE" id="PS50011">
    <property type="entry name" value="PROTEIN_KINASE_DOM"/>
    <property type="match status" value="1"/>
</dbReference>
<evidence type="ECO:0000256" key="7">
    <source>
        <dbReference type="ARBA" id="ARBA00022614"/>
    </source>
</evidence>
<dbReference type="SUPFAM" id="SSF52058">
    <property type="entry name" value="L domain-like"/>
    <property type="match status" value="2"/>
</dbReference>
<gene>
    <name evidence="25" type="ORF">VNO80_11299</name>
</gene>
<dbReference type="GO" id="GO:0005886">
    <property type="term" value="C:plasma membrane"/>
    <property type="evidence" value="ECO:0007669"/>
    <property type="project" value="UniProtKB-SubCell"/>
</dbReference>
<keyword evidence="4" id="KW-1003">Cell membrane</keyword>
<comment type="caution">
    <text evidence="25">The sequence shown here is derived from an EMBL/GenBank/DDBJ whole genome shotgun (WGS) entry which is preliminary data.</text>
</comment>
<protein>
    <recommendedName>
        <fullName evidence="3">non-specific serine/threonine protein kinase</fullName>
        <ecNumber evidence="3">2.7.11.1</ecNumber>
    </recommendedName>
</protein>
<proteinExistence type="inferred from homology"/>
<dbReference type="Pfam" id="PF07714">
    <property type="entry name" value="PK_Tyr_Ser-Thr"/>
    <property type="match status" value="1"/>
</dbReference>
<evidence type="ECO:0000256" key="20">
    <source>
        <dbReference type="ARBA" id="ARBA00048679"/>
    </source>
</evidence>
<dbReference type="GO" id="GO:0004674">
    <property type="term" value="F:protein serine/threonine kinase activity"/>
    <property type="evidence" value="ECO:0007669"/>
    <property type="project" value="UniProtKB-KW"/>
</dbReference>
<dbReference type="InterPro" id="IPR013210">
    <property type="entry name" value="LRR_N_plant-typ"/>
</dbReference>
<dbReference type="InterPro" id="IPR011009">
    <property type="entry name" value="Kinase-like_dom_sf"/>
</dbReference>
<evidence type="ECO:0000256" key="1">
    <source>
        <dbReference type="ARBA" id="ARBA00004162"/>
    </source>
</evidence>
<evidence type="ECO:0000256" key="6">
    <source>
        <dbReference type="ARBA" id="ARBA00022553"/>
    </source>
</evidence>
<reference evidence="25 26" key="1">
    <citation type="submission" date="2024-01" db="EMBL/GenBank/DDBJ databases">
        <title>The genomes of 5 underutilized Papilionoideae crops provide insights into root nodulation and disease resistanc.</title>
        <authorList>
            <person name="Jiang F."/>
        </authorList>
    </citation>
    <scope>NUCLEOTIDE SEQUENCE [LARGE SCALE GENOMIC DNA]</scope>
    <source>
        <strain evidence="25">JINMINGXINNONG_FW02</strain>
        <tissue evidence="25">Leaves</tissue>
    </source>
</reference>
<evidence type="ECO:0000256" key="11">
    <source>
        <dbReference type="ARBA" id="ARBA00022737"/>
    </source>
</evidence>
<dbReference type="PROSITE" id="PS00108">
    <property type="entry name" value="PROTEIN_KINASE_ST"/>
    <property type="match status" value="1"/>
</dbReference>
<dbReference type="PROSITE" id="PS00107">
    <property type="entry name" value="PROTEIN_KINASE_ATP"/>
    <property type="match status" value="1"/>
</dbReference>
<keyword evidence="12 21" id="KW-0547">Nucleotide-binding</keyword>
<feature type="transmembrane region" description="Helical" evidence="22">
    <location>
        <begin position="1091"/>
        <end position="1108"/>
    </location>
</feature>
<evidence type="ECO:0000256" key="16">
    <source>
        <dbReference type="ARBA" id="ARBA00023136"/>
    </source>
</evidence>
<evidence type="ECO:0000313" key="25">
    <source>
        <dbReference type="EMBL" id="KAK7369263.1"/>
    </source>
</evidence>
<keyword evidence="10 23" id="KW-0732">Signal</keyword>
<dbReference type="Pfam" id="PF13855">
    <property type="entry name" value="LRR_8"/>
    <property type="match status" value="1"/>
</dbReference>
<dbReference type="FunFam" id="3.30.200.20:FF:000432">
    <property type="entry name" value="LRR receptor-like serine/threonine-protein kinase EFR"/>
    <property type="match status" value="1"/>
</dbReference>
<dbReference type="Pfam" id="PF23598">
    <property type="entry name" value="LRR_14"/>
    <property type="match status" value="1"/>
</dbReference>
<dbReference type="SUPFAM" id="SSF56112">
    <property type="entry name" value="Protein kinase-like (PK-like)"/>
    <property type="match status" value="1"/>
</dbReference>
<dbReference type="CDD" id="cd14066">
    <property type="entry name" value="STKc_IRAK"/>
    <property type="match status" value="1"/>
</dbReference>
<dbReference type="FunFam" id="1.10.510.10:FF:000358">
    <property type="entry name" value="Putative leucine-rich repeat receptor-like serine/threonine-protein kinase"/>
    <property type="match status" value="1"/>
</dbReference>
<evidence type="ECO:0000256" key="19">
    <source>
        <dbReference type="ARBA" id="ARBA00047899"/>
    </source>
</evidence>
<evidence type="ECO:0000256" key="10">
    <source>
        <dbReference type="ARBA" id="ARBA00022729"/>
    </source>
</evidence>
<feature type="transmembrane region" description="Helical" evidence="22">
    <location>
        <begin position="647"/>
        <end position="668"/>
    </location>
</feature>